<feature type="region of interest" description="Disordered" evidence="4">
    <location>
        <begin position="445"/>
        <end position="493"/>
    </location>
</feature>
<organism evidence="5 6">
    <name type="scientific">Glossina palpalis gambiensis</name>
    <dbReference type="NCBI Taxonomy" id="67801"/>
    <lineage>
        <taxon>Eukaryota</taxon>
        <taxon>Metazoa</taxon>
        <taxon>Ecdysozoa</taxon>
        <taxon>Arthropoda</taxon>
        <taxon>Hexapoda</taxon>
        <taxon>Insecta</taxon>
        <taxon>Pterygota</taxon>
        <taxon>Neoptera</taxon>
        <taxon>Endopterygota</taxon>
        <taxon>Diptera</taxon>
        <taxon>Brachycera</taxon>
        <taxon>Muscomorpha</taxon>
        <taxon>Hippoboscoidea</taxon>
        <taxon>Glossinidae</taxon>
        <taxon>Glossina</taxon>
    </lineage>
</organism>
<feature type="region of interest" description="Disordered" evidence="4">
    <location>
        <begin position="775"/>
        <end position="928"/>
    </location>
</feature>
<dbReference type="Gene3D" id="2.130.10.10">
    <property type="entry name" value="YVTN repeat-like/Quinoprotein amine dehydrogenase"/>
    <property type="match status" value="3"/>
</dbReference>
<feature type="region of interest" description="Disordered" evidence="4">
    <location>
        <begin position="696"/>
        <end position="741"/>
    </location>
</feature>
<name>A0A1B0B6R8_9MUSC</name>
<proteinExistence type="predicted"/>
<evidence type="ECO:0000313" key="5">
    <source>
        <dbReference type="EnsemblMetazoa" id="GPPI020682-PA"/>
    </source>
</evidence>
<protein>
    <submittedName>
        <fullName evidence="5">Uncharacterized protein</fullName>
    </submittedName>
</protein>
<evidence type="ECO:0000256" key="4">
    <source>
        <dbReference type="SAM" id="MobiDB-lite"/>
    </source>
</evidence>
<dbReference type="Proteomes" id="UP000092460">
    <property type="component" value="Unassembled WGS sequence"/>
</dbReference>
<dbReference type="VEuPathDB" id="VectorBase:GPPI020682"/>
<feature type="compositionally biased region" description="Polar residues" evidence="4">
    <location>
        <begin position="783"/>
        <end position="804"/>
    </location>
</feature>
<accession>A0A1B0B6R8</accession>
<dbReference type="STRING" id="67801.A0A1B0B6R8"/>
<feature type="repeat" description="WD" evidence="3">
    <location>
        <begin position="64"/>
        <end position="98"/>
    </location>
</feature>
<evidence type="ECO:0000313" key="6">
    <source>
        <dbReference type="Proteomes" id="UP000092460"/>
    </source>
</evidence>
<dbReference type="InterPro" id="IPR015943">
    <property type="entry name" value="WD40/YVTN_repeat-like_dom_sf"/>
</dbReference>
<feature type="region of interest" description="Disordered" evidence="4">
    <location>
        <begin position="968"/>
        <end position="997"/>
    </location>
</feature>
<feature type="compositionally biased region" description="Polar residues" evidence="4">
    <location>
        <begin position="731"/>
        <end position="741"/>
    </location>
</feature>
<keyword evidence="2" id="KW-0677">Repeat</keyword>
<dbReference type="PROSITE" id="PS50082">
    <property type="entry name" value="WD_REPEATS_2"/>
    <property type="match status" value="2"/>
</dbReference>
<keyword evidence="6" id="KW-1185">Reference proteome</keyword>
<evidence type="ECO:0000256" key="1">
    <source>
        <dbReference type="ARBA" id="ARBA00022574"/>
    </source>
</evidence>
<feature type="compositionally biased region" description="Acidic residues" evidence="4">
    <location>
        <begin position="697"/>
        <end position="708"/>
    </location>
</feature>
<feature type="compositionally biased region" description="Polar residues" evidence="4">
    <location>
        <begin position="976"/>
        <end position="997"/>
    </location>
</feature>
<dbReference type="InterPro" id="IPR001680">
    <property type="entry name" value="WD40_rpt"/>
</dbReference>
<feature type="compositionally biased region" description="Low complexity" evidence="4">
    <location>
        <begin position="612"/>
        <end position="626"/>
    </location>
</feature>
<dbReference type="PROSITE" id="PS50294">
    <property type="entry name" value="WD_REPEATS_REGION"/>
    <property type="match status" value="1"/>
</dbReference>
<dbReference type="PANTHER" id="PTHR15574:SF43">
    <property type="entry name" value="DDB1- AND CUL4-ASSOCIATED FACTOR 5"/>
    <property type="match status" value="1"/>
</dbReference>
<dbReference type="GO" id="GO:0005737">
    <property type="term" value="C:cytoplasm"/>
    <property type="evidence" value="ECO:0007669"/>
    <property type="project" value="TreeGrafter"/>
</dbReference>
<evidence type="ECO:0000256" key="3">
    <source>
        <dbReference type="PROSITE-ProRule" id="PRU00221"/>
    </source>
</evidence>
<dbReference type="InterPro" id="IPR019775">
    <property type="entry name" value="WD40_repeat_CS"/>
</dbReference>
<dbReference type="SMART" id="SM00320">
    <property type="entry name" value="WD40"/>
    <property type="match status" value="6"/>
</dbReference>
<feature type="repeat" description="WD" evidence="3">
    <location>
        <begin position="341"/>
        <end position="373"/>
    </location>
</feature>
<feature type="compositionally biased region" description="Basic residues" evidence="4">
    <location>
        <begin position="627"/>
        <end position="639"/>
    </location>
</feature>
<feature type="compositionally biased region" description="Low complexity" evidence="4">
    <location>
        <begin position="457"/>
        <end position="481"/>
    </location>
</feature>
<dbReference type="GO" id="GO:0045717">
    <property type="term" value="P:negative regulation of fatty acid biosynthetic process"/>
    <property type="evidence" value="ECO:0007669"/>
    <property type="project" value="TreeGrafter"/>
</dbReference>
<feature type="compositionally biased region" description="Polar residues" evidence="4">
    <location>
        <begin position="643"/>
        <end position="655"/>
    </location>
</feature>
<keyword evidence="1 3" id="KW-0853">WD repeat</keyword>
<feature type="compositionally biased region" description="Low complexity" evidence="4">
    <location>
        <begin position="914"/>
        <end position="925"/>
    </location>
</feature>
<dbReference type="AlphaFoldDB" id="A0A1B0B6R8"/>
<dbReference type="EMBL" id="JXJN01009222">
    <property type="status" value="NOT_ANNOTATED_CDS"/>
    <property type="molecule type" value="Genomic_DNA"/>
</dbReference>
<dbReference type="EnsemblMetazoa" id="GPPI020682-RA">
    <property type="protein sequence ID" value="GPPI020682-PA"/>
    <property type="gene ID" value="GPPI020682"/>
</dbReference>
<dbReference type="SUPFAM" id="SSF50978">
    <property type="entry name" value="WD40 repeat-like"/>
    <property type="match status" value="1"/>
</dbReference>
<dbReference type="PROSITE" id="PS00678">
    <property type="entry name" value="WD_REPEATS_1"/>
    <property type="match status" value="1"/>
</dbReference>
<dbReference type="PANTHER" id="PTHR15574">
    <property type="entry name" value="WD REPEAT DOMAIN-CONTAINING FAMILY"/>
    <property type="match status" value="1"/>
</dbReference>
<feature type="compositionally biased region" description="Low complexity" evidence="4">
    <location>
        <begin position="869"/>
        <end position="902"/>
    </location>
</feature>
<feature type="region of interest" description="Disordered" evidence="4">
    <location>
        <begin position="602"/>
        <end position="655"/>
    </location>
</feature>
<feature type="compositionally biased region" description="Polar residues" evidence="4">
    <location>
        <begin position="445"/>
        <end position="456"/>
    </location>
</feature>
<dbReference type="InterPro" id="IPR045151">
    <property type="entry name" value="DCAF8"/>
</dbReference>
<sequence length="1123" mass="125006">MINIGSSARKMSFLMDSSSTSTNLYHQLSQRENNIKSQNQPRTFTSHLYRERLRVAKNLYKTDLIGHYGCVNAIEFSHGGQFLASGGDDKRVLIWNIERSLAGIGRPRALDTEHASNIFCLGFDSQNHKLISGGNDDLVISHDFETGKLDNVFKQDNPVYGLSIDPQNDSIFATASENGKVLLFDQRADPTDPFVVADLRSSFHAVEFHPAGGNLLITANSKHGAALYDIRKPNQAVMRYRHFKDPPTCMSVRFNRTGNLILALRRRLPPILYRLHSSDPTCTFYHKNYYNSCTMKSCTFAGEDDELVLSGSDDFNLYVWRLSDIDLEKTDQWVETAQMVLFGHRSIVNQVRYNRQKCLLASSGVEKIVKIWSPFSQHNWSGSLLEEATCSDNPREIFSPFFVNVMTVSSLSHDYSSRNTNEDPRMLAFFDSLIRQEIDGLESNISTDSSIETETGSSSNLSLDSSSSSSSSSDSSSTSTDSDGDDGNNDNNQVKAVVATGGGAAATPTTQRTNSNSKRIIRRRLITRRRVQRIKRSHFENMKHIFKIRQPKQQHKKRIGYLIPKSSRTLRLLALEGGALSHNRYHMANQPRRLQRGHGHGLLRLKNNDKPTTSSAAAATISASSSSHKKKNQKRKTKVQKYIDSTVSSEENSATTNTLRALSNNTQAVVPSTSTGITTSLRDDILRLRRQQQLIFESDEDDDDDDETTASTSESRSDRLPHPTKKLNGLQRGSSNVTTTTAAHRSLRTYQGPKHSAALNIDSTHHLNINTTTTTTTTTATTMLPQQTNPTTPHSDQHNIQQSHNSSSSSNNNNNNNNNSNSNNNNNNNNSNRRHHETAERIASNCGNRIPKKRRRTNASANANEFPDNYSSNSRLSNSSYPSDFYNHTTEQASSTSSDTTTNNCNKREKDSSKPTTSLSLSLTKPGKRRQLSIADYINKRQHYENGPNSDENDNYGAALEENNNEQNNNDIFVNDHSSQFNGQQTPPRTGLTNSRGLTATTNGTTNSLPNNALFTPDSGISLNNSNTPITSGLFLSNYHNDTMASTSRASTRLSPCLQVNDFDSNDKSGTNYDDEGVVVNRTNNNGNSNSQNTTRVNAFQQKVSRIRRNYAKQFAGDDSESD</sequence>
<evidence type="ECO:0000256" key="2">
    <source>
        <dbReference type="ARBA" id="ARBA00022737"/>
    </source>
</evidence>
<reference evidence="6" key="1">
    <citation type="submission" date="2015-01" db="EMBL/GenBank/DDBJ databases">
        <authorList>
            <person name="Aksoy S."/>
            <person name="Warren W."/>
            <person name="Wilson R.K."/>
        </authorList>
    </citation>
    <scope>NUCLEOTIDE SEQUENCE [LARGE SCALE GENOMIC DNA]</scope>
    <source>
        <strain evidence="6">IAEA</strain>
    </source>
</reference>
<dbReference type="GO" id="GO:0080008">
    <property type="term" value="C:Cul4-RING E3 ubiquitin ligase complex"/>
    <property type="evidence" value="ECO:0007669"/>
    <property type="project" value="TreeGrafter"/>
</dbReference>
<dbReference type="InterPro" id="IPR036322">
    <property type="entry name" value="WD40_repeat_dom_sf"/>
</dbReference>
<dbReference type="Pfam" id="PF00400">
    <property type="entry name" value="WD40"/>
    <property type="match status" value="2"/>
</dbReference>
<feature type="compositionally biased region" description="Low complexity" evidence="4">
    <location>
        <begin position="805"/>
        <end position="831"/>
    </location>
</feature>
<reference evidence="5" key="2">
    <citation type="submission" date="2020-05" db="UniProtKB">
        <authorList>
            <consortium name="EnsemblMetazoa"/>
        </authorList>
    </citation>
    <scope>IDENTIFICATION</scope>
    <source>
        <strain evidence="5">IAEA</strain>
    </source>
</reference>